<feature type="transmembrane region" description="Helical" evidence="6">
    <location>
        <begin position="394"/>
        <end position="420"/>
    </location>
</feature>
<evidence type="ECO:0000256" key="1">
    <source>
        <dbReference type="ARBA" id="ARBA00004141"/>
    </source>
</evidence>
<gene>
    <name evidence="7" type="ORF">OBBRIDRAFT_826231</name>
</gene>
<sequence>MSTPLRLLSTVLSPAGWRLHPHASSRGRLSSLAEHETPSQVPDGDRQALEDGEYKLPRMASLVIVLLASALLQVSFFIVVSSSNQYAEHLGGTSTFSGLVIGIPTVFSGLALLPLMKLDQGGYKRPLHFACASALLGNILYSLAYCTNFLYLILIGRIVSGFAFTFWMYSKRYCSDPRIVGVRRRTTLAGWLVLGQGAGFSIGPFIGGLLFKVGFSNSVINGYTSPTWIMAGIWAIFWVFASLIFEDVPRTSPEPHVIQLTSVSEPEQLIESLPIESEHSSQVTGRGICMSAPQWGVAATMCWFAMTCFFILGAWEANIPVFTGSESSLSPFHFSPFAAGNLIALGGVCTFPFLLLNVFLARRVQDRHTLALGTSLGTAGLVLALAILRAQAVMYGTLFACWFLIALGFNLASTVTLSLLSKQLPGTWNTRISLAIQYSNYLGRVCGAVWGGAGVEIGMLNYVGMQVGIVGVGAVMFSTLWRQLKAKTG</sequence>
<evidence type="ECO:0000313" key="8">
    <source>
        <dbReference type="Proteomes" id="UP000250043"/>
    </source>
</evidence>
<dbReference type="OrthoDB" id="2015447at2759"/>
<evidence type="ECO:0000256" key="2">
    <source>
        <dbReference type="ARBA" id="ARBA00022692"/>
    </source>
</evidence>
<evidence type="ECO:0000256" key="5">
    <source>
        <dbReference type="SAM" id="MobiDB-lite"/>
    </source>
</evidence>
<proteinExistence type="predicted"/>
<feature type="transmembrane region" description="Helical" evidence="6">
    <location>
        <begin position="227"/>
        <end position="245"/>
    </location>
</feature>
<dbReference type="PANTHER" id="PTHR23510">
    <property type="entry name" value="INNER MEMBRANE TRANSPORT PROTEIN YAJR"/>
    <property type="match status" value="1"/>
</dbReference>
<feature type="transmembrane region" description="Helical" evidence="6">
    <location>
        <begin position="150"/>
        <end position="169"/>
    </location>
</feature>
<feature type="region of interest" description="Disordered" evidence="5">
    <location>
        <begin position="28"/>
        <end position="47"/>
    </location>
</feature>
<dbReference type="InterPro" id="IPR036259">
    <property type="entry name" value="MFS_trans_sf"/>
</dbReference>
<feature type="transmembrane region" description="Helical" evidence="6">
    <location>
        <begin position="127"/>
        <end position="144"/>
    </location>
</feature>
<dbReference type="SUPFAM" id="SSF103473">
    <property type="entry name" value="MFS general substrate transporter"/>
    <property type="match status" value="1"/>
</dbReference>
<evidence type="ECO:0000256" key="6">
    <source>
        <dbReference type="SAM" id="Phobius"/>
    </source>
</evidence>
<feature type="transmembrane region" description="Helical" evidence="6">
    <location>
        <begin position="62"/>
        <end position="83"/>
    </location>
</feature>
<keyword evidence="3 6" id="KW-1133">Transmembrane helix</keyword>
<evidence type="ECO:0000256" key="4">
    <source>
        <dbReference type="ARBA" id="ARBA00023136"/>
    </source>
</evidence>
<protein>
    <submittedName>
        <fullName evidence="7">MFS general substrate transporter</fullName>
    </submittedName>
</protein>
<evidence type="ECO:0000313" key="7">
    <source>
        <dbReference type="EMBL" id="OCH89966.1"/>
    </source>
</evidence>
<dbReference type="GO" id="GO:0022857">
    <property type="term" value="F:transmembrane transporter activity"/>
    <property type="evidence" value="ECO:0007669"/>
    <property type="project" value="InterPro"/>
</dbReference>
<dbReference type="AlphaFoldDB" id="A0A8E2DKE3"/>
<feature type="transmembrane region" description="Helical" evidence="6">
    <location>
        <begin position="370"/>
        <end position="388"/>
    </location>
</feature>
<comment type="subcellular location">
    <subcellularLocation>
        <location evidence="1">Membrane</location>
        <topology evidence="1">Multi-pass membrane protein</topology>
    </subcellularLocation>
</comment>
<feature type="transmembrane region" description="Helical" evidence="6">
    <location>
        <begin position="335"/>
        <end position="358"/>
    </location>
</feature>
<feature type="compositionally biased region" description="Basic and acidic residues" evidence="5">
    <location>
        <begin position="33"/>
        <end position="47"/>
    </location>
</feature>
<keyword evidence="8" id="KW-1185">Reference proteome</keyword>
<keyword evidence="4 6" id="KW-0472">Membrane</keyword>
<dbReference type="PANTHER" id="PTHR23510:SF64">
    <property type="entry name" value="INNER MEMBRANE TRANSPORT PROTEIN YAJR"/>
    <property type="match status" value="1"/>
</dbReference>
<feature type="transmembrane region" description="Helical" evidence="6">
    <location>
        <begin position="432"/>
        <end position="453"/>
    </location>
</feature>
<dbReference type="Proteomes" id="UP000250043">
    <property type="component" value="Unassembled WGS sequence"/>
</dbReference>
<feature type="transmembrane region" description="Helical" evidence="6">
    <location>
        <begin position="95"/>
        <end position="115"/>
    </location>
</feature>
<dbReference type="GO" id="GO:0016020">
    <property type="term" value="C:membrane"/>
    <property type="evidence" value="ECO:0007669"/>
    <property type="project" value="UniProtKB-SubCell"/>
</dbReference>
<evidence type="ECO:0000256" key="3">
    <source>
        <dbReference type="ARBA" id="ARBA00022989"/>
    </source>
</evidence>
<dbReference type="Pfam" id="PF07690">
    <property type="entry name" value="MFS_1"/>
    <property type="match status" value="1"/>
</dbReference>
<dbReference type="Gene3D" id="1.20.1250.20">
    <property type="entry name" value="MFS general substrate transporter like domains"/>
    <property type="match status" value="1"/>
</dbReference>
<name>A0A8E2DKE3_9APHY</name>
<accession>A0A8E2DKE3</accession>
<feature type="transmembrane region" description="Helical" evidence="6">
    <location>
        <begin position="190"/>
        <end position="215"/>
    </location>
</feature>
<feature type="transmembrane region" description="Helical" evidence="6">
    <location>
        <begin position="295"/>
        <end position="315"/>
    </location>
</feature>
<organism evidence="7 8">
    <name type="scientific">Obba rivulosa</name>
    <dbReference type="NCBI Taxonomy" id="1052685"/>
    <lineage>
        <taxon>Eukaryota</taxon>
        <taxon>Fungi</taxon>
        <taxon>Dikarya</taxon>
        <taxon>Basidiomycota</taxon>
        <taxon>Agaricomycotina</taxon>
        <taxon>Agaricomycetes</taxon>
        <taxon>Polyporales</taxon>
        <taxon>Gelatoporiaceae</taxon>
        <taxon>Obba</taxon>
    </lineage>
</organism>
<dbReference type="EMBL" id="KV722415">
    <property type="protein sequence ID" value="OCH89966.1"/>
    <property type="molecule type" value="Genomic_DNA"/>
</dbReference>
<dbReference type="InterPro" id="IPR011701">
    <property type="entry name" value="MFS"/>
</dbReference>
<reference evidence="7 8" key="1">
    <citation type="submission" date="2016-07" db="EMBL/GenBank/DDBJ databases">
        <title>Draft genome of the white-rot fungus Obba rivulosa 3A-2.</title>
        <authorList>
            <consortium name="DOE Joint Genome Institute"/>
            <person name="Miettinen O."/>
            <person name="Riley R."/>
            <person name="Acob R."/>
            <person name="Barry K."/>
            <person name="Cullen D."/>
            <person name="De Vries R."/>
            <person name="Hainaut M."/>
            <person name="Hatakka A."/>
            <person name="Henrissat B."/>
            <person name="Hilden K."/>
            <person name="Kuo R."/>
            <person name="Labutti K."/>
            <person name="Lipzen A."/>
            <person name="Makela M.R."/>
            <person name="Sandor L."/>
            <person name="Spatafora J.W."/>
            <person name="Grigoriev I.V."/>
            <person name="Hibbett D.S."/>
        </authorList>
    </citation>
    <scope>NUCLEOTIDE SEQUENCE [LARGE SCALE GENOMIC DNA]</scope>
    <source>
        <strain evidence="7 8">3A-2</strain>
    </source>
</reference>
<dbReference type="InterPro" id="IPR051068">
    <property type="entry name" value="MFS_Domain-Containing_Protein"/>
</dbReference>
<keyword evidence="2 6" id="KW-0812">Transmembrane</keyword>
<feature type="transmembrane region" description="Helical" evidence="6">
    <location>
        <begin position="459"/>
        <end position="481"/>
    </location>
</feature>